<gene>
    <name evidence="2" type="ORF">L2504_00165</name>
    <name evidence="1" type="ORF">L2724_06030</name>
</gene>
<dbReference type="EMBL" id="JAKHMS010000001">
    <property type="protein sequence ID" value="MCZ3780565.1"/>
    <property type="molecule type" value="Genomic_DNA"/>
</dbReference>
<evidence type="ECO:0000313" key="2">
    <source>
        <dbReference type="EMBL" id="MCZ3780565.1"/>
    </source>
</evidence>
<evidence type="ECO:0000313" key="1">
    <source>
        <dbReference type="EMBL" id="MCZ3667839.1"/>
    </source>
</evidence>
<sequence>MNLPFMDDATINFFSGKLTLAEVDALFRTMPYELDYINADDEYVWYSPNSWRDDQRLHQRLSHNVLGCHPQRVVPMVKQVLKMLKTEEKDMVESPQIMDGQRTLIRYYAIRKPNGHYLGALQVTENVEHICQLCEQHVFKHGIVEGQVIDGVSSASINENK</sequence>
<dbReference type="Proteomes" id="UP001527392">
    <property type="component" value="Unassembled WGS sequence"/>
</dbReference>
<name>A0AAW5WTE6_9LACO</name>
<keyword evidence="4" id="KW-1185">Reference proteome</keyword>
<proteinExistence type="predicted"/>
<dbReference type="RefSeq" id="WP_124032041.1">
    <property type="nucleotide sequence ID" value="NZ_CAKMAX010000002.1"/>
</dbReference>
<organism evidence="1 3">
    <name type="scientific">Limosilactobacillus vaginalis</name>
    <dbReference type="NCBI Taxonomy" id="1633"/>
    <lineage>
        <taxon>Bacteria</taxon>
        <taxon>Bacillati</taxon>
        <taxon>Bacillota</taxon>
        <taxon>Bacilli</taxon>
        <taxon>Lactobacillales</taxon>
        <taxon>Lactobacillaceae</taxon>
        <taxon>Limosilactobacillus</taxon>
    </lineage>
</organism>
<evidence type="ECO:0000313" key="4">
    <source>
        <dbReference type="Proteomes" id="UP001527392"/>
    </source>
</evidence>
<evidence type="ECO:0000313" key="3">
    <source>
        <dbReference type="Proteomes" id="UP001212401"/>
    </source>
</evidence>
<dbReference type="EMBL" id="JAKHPH010000013">
    <property type="protein sequence ID" value="MCZ3667839.1"/>
    <property type="molecule type" value="Genomic_DNA"/>
</dbReference>
<accession>A0AAW5WTE6</accession>
<comment type="caution">
    <text evidence="1">The sequence shown here is derived from an EMBL/GenBank/DDBJ whole genome shotgun (WGS) entry which is preliminary data.</text>
</comment>
<protein>
    <submittedName>
        <fullName evidence="1">PAS domain-containing protein</fullName>
    </submittedName>
</protein>
<reference evidence="1 4" key="1">
    <citation type="submission" date="2022-01" db="EMBL/GenBank/DDBJ databases">
        <title>VMRC isolate genome collection.</title>
        <authorList>
            <person name="France M."/>
            <person name="Rutt L."/>
            <person name="Humphrys M."/>
            <person name="Ravel J."/>
        </authorList>
    </citation>
    <scope>NUCLEOTIDE SEQUENCE</scope>
    <source>
        <strain evidence="2 4">C0030B4</strain>
        <strain evidence="1">C0048A1</strain>
    </source>
</reference>
<dbReference type="Gene3D" id="3.30.450.20">
    <property type="entry name" value="PAS domain"/>
    <property type="match status" value="1"/>
</dbReference>
<dbReference type="AlphaFoldDB" id="A0AAW5WTE6"/>
<dbReference type="Proteomes" id="UP001212401">
    <property type="component" value="Unassembled WGS sequence"/>
</dbReference>
<dbReference type="Pfam" id="PF13596">
    <property type="entry name" value="PAS_10"/>
    <property type="match status" value="1"/>
</dbReference>